<dbReference type="GO" id="GO:0005829">
    <property type="term" value="C:cytosol"/>
    <property type="evidence" value="ECO:0007669"/>
    <property type="project" value="TreeGrafter"/>
</dbReference>
<keyword evidence="3" id="KW-0378">Hydrolase</keyword>
<reference evidence="3 4" key="1">
    <citation type="submission" date="2019-11" db="EMBL/GenBank/DDBJ databases">
        <title>Comparative genomics of hydrocarbon-degrading Desulfosarcina strains.</title>
        <authorList>
            <person name="Watanabe M."/>
            <person name="Kojima H."/>
            <person name="Fukui M."/>
        </authorList>
    </citation>
    <scope>NUCLEOTIDE SEQUENCE [LARGE SCALE GENOMIC DNA]</scope>
    <source>
        <strain evidence="3 4">28bB2T</strain>
    </source>
</reference>
<accession>A0A5K8A0R2</accession>
<proteinExistence type="predicted"/>
<dbReference type="RefSeq" id="WP_155325426.1">
    <property type="nucleotide sequence ID" value="NZ_AP021876.1"/>
</dbReference>
<evidence type="ECO:0000259" key="2">
    <source>
        <dbReference type="Pfam" id="PF04909"/>
    </source>
</evidence>
<feature type="domain" description="Amidohydrolase-related" evidence="2">
    <location>
        <begin position="6"/>
        <end position="338"/>
    </location>
</feature>
<organism evidence="3 4">
    <name type="scientific">Desulfosarcina ovata subsp. sediminis</name>
    <dbReference type="NCBI Taxonomy" id="885957"/>
    <lineage>
        <taxon>Bacteria</taxon>
        <taxon>Pseudomonadati</taxon>
        <taxon>Thermodesulfobacteriota</taxon>
        <taxon>Desulfobacteria</taxon>
        <taxon>Desulfobacterales</taxon>
        <taxon>Desulfosarcinaceae</taxon>
        <taxon>Desulfosarcina</taxon>
    </lineage>
</organism>
<dbReference type="Gene3D" id="3.20.20.140">
    <property type="entry name" value="Metal-dependent hydrolases"/>
    <property type="match status" value="1"/>
</dbReference>
<dbReference type="InterPro" id="IPR006680">
    <property type="entry name" value="Amidohydro-rel"/>
</dbReference>
<name>A0A5K8A0R2_9BACT</name>
<dbReference type="InterPro" id="IPR032466">
    <property type="entry name" value="Metal_Hydrolase"/>
</dbReference>
<dbReference type="PANTHER" id="PTHR21240:SF30">
    <property type="entry name" value="AMIDOHYDROLASE-RELATED DOMAIN-CONTAINING PROTEIN-RELATED"/>
    <property type="match status" value="1"/>
</dbReference>
<dbReference type="InterPro" id="IPR032465">
    <property type="entry name" value="ACMSD"/>
</dbReference>
<evidence type="ECO:0000256" key="1">
    <source>
        <dbReference type="ARBA" id="ARBA00023239"/>
    </source>
</evidence>
<dbReference type="AlphaFoldDB" id="A0A5K8A0R2"/>
<keyword evidence="1" id="KW-0456">Lyase</keyword>
<dbReference type="PANTHER" id="PTHR21240">
    <property type="entry name" value="2-AMINO-3-CARBOXYLMUCONATE-6-SEMIALDEHYDE DECARBOXYLASE"/>
    <property type="match status" value="1"/>
</dbReference>
<dbReference type="Proteomes" id="UP000425960">
    <property type="component" value="Chromosome"/>
</dbReference>
<dbReference type="SUPFAM" id="SSF51556">
    <property type="entry name" value="Metallo-dependent hydrolases"/>
    <property type="match status" value="1"/>
</dbReference>
<sequence length="342" mass="38639">MAQRTVDVHNHWYPKEYLDYLCSRGSSADPYMEHDGGTHYRGYHHGVACAHIDRAGHYDLEARIKDLDAAGLDTQILSVTIPGPDTLEEENGIYWAKKCNDALKGAEEKYPGRFYFLATLPYQNPDEAVKELERCVEMGCKGIQMFSNFAGDPVFLEKFDGIWELADKHKLPALVHPANPLAGPIMNKMKIPYQLWAYTLDTSMAVLGMIFQGKFEQFPNLRLVHGHLGGMVPYFVRRIKDSYKGYGKEWGIELKESPDETYKRCVYPDTTSFYLPAMKCCLEWVGPGQMGIGTDYAHRVGDPEGAIKAVKDLGDQAGLKPEEIDMILGKNFEELFNLPPMP</sequence>
<dbReference type="KEGG" id="dov:DSCO28_65400"/>
<gene>
    <name evidence="3" type="ORF">DSCO28_65400</name>
</gene>
<dbReference type="GO" id="GO:0019748">
    <property type="term" value="P:secondary metabolic process"/>
    <property type="evidence" value="ECO:0007669"/>
    <property type="project" value="TreeGrafter"/>
</dbReference>
<dbReference type="GO" id="GO:0016787">
    <property type="term" value="F:hydrolase activity"/>
    <property type="evidence" value="ECO:0007669"/>
    <property type="project" value="UniProtKB-KW"/>
</dbReference>
<protein>
    <submittedName>
        <fullName evidence="3">Putative amidohydrolase (Aminocarboxymuconate-semialdehyde decarboxylase)</fullName>
    </submittedName>
</protein>
<dbReference type="GO" id="GO:0016831">
    <property type="term" value="F:carboxy-lyase activity"/>
    <property type="evidence" value="ECO:0007669"/>
    <property type="project" value="InterPro"/>
</dbReference>
<dbReference type="EMBL" id="AP021876">
    <property type="protein sequence ID" value="BBO85974.1"/>
    <property type="molecule type" value="Genomic_DNA"/>
</dbReference>
<evidence type="ECO:0000313" key="3">
    <source>
        <dbReference type="EMBL" id="BBO85974.1"/>
    </source>
</evidence>
<evidence type="ECO:0000313" key="4">
    <source>
        <dbReference type="Proteomes" id="UP000425960"/>
    </source>
</evidence>
<dbReference type="Pfam" id="PF04909">
    <property type="entry name" value="Amidohydro_2"/>
    <property type="match status" value="1"/>
</dbReference>